<sequence length="82" mass="9524">MTTGQDVAEQLFMLESDIKNEIMRYMSDASFHGMTSDARCFQSFLRATCASLFFFSVTCFYFMAYSNFACTVKQTCWIKSKR</sequence>
<evidence type="ECO:0000256" key="1">
    <source>
        <dbReference type="SAM" id="Phobius"/>
    </source>
</evidence>
<evidence type="ECO:0000313" key="2">
    <source>
        <dbReference type="EMBL" id="KAG0486082.1"/>
    </source>
</evidence>
<dbReference type="Proteomes" id="UP000639772">
    <property type="component" value="Unassembled WGS sequence"/>
</dbReference>
<reference evidence="2 3" key="1">
    <citation type="journal article" date="2020" name="Nat. Food">
        <title>A phased Vanilla planifolia genome enables genetic improvement of flavour and production.</title>
        <authorList>
            <person name="Hasing T."/>
            <person name="Tang H."/>
            <person name="Brym M."/>
            <person name="Khazi F."/>
            <person name="Huang T."/>
            <person name="Chambers A.H."/>
        </authorList>
    </citation>
    <scope>NUCLEOTIDE SEQUENCE [LARGE SCALE GENOMIC DNA]</scope>
    <source>
        <tissue evidence="2">Leaf</tissue>
    </source>
</reference>
<feature type="transmembrane region" description="Helical" evidence="1">
    <location>
        <begin position="44"/>
        <end position="64"/>
    </location>
</feature>
<keyword evidence="1" id="KW-0472">Membrane</keyword>
<dbReference type="EMBL" id="JADCNM010000004">
    <property type="protein sequence ID" value="KAG0486082.1"/>
    <property type="molecule type" value="Genomic_DNA"/>
</dbReference>
<keyword evidence="1" id="KW-0812">Transmembrane</keyword>
<accession>A0A835V5F3</accession>
<evidence type="ECO:0000313" key="3">
    <source>
        <dbReference type="Proteomes" id="UP000639772"/>
    </source>
</evidence>
<comment type="caution">
    <text evidence="2">The sequence shown here is derived from an EMBL/GenBank/DDBJ whole genome shotgun (WGS) entry which is preliminary data.</text>
</comment>
<name>A0A835V5F3_VANPL</name>
<gene>
    <name evidence="2" type="ORF">HPP92_008177</name>
</gene>
<proteinExistence type="predicted"/>
<protein>
    <submittedName>
        <fullName evidence="2">Uncharacterized protein</fullName>
    </submittedName>
</protein>
<keyword evidence="1" id="KW-1133">Transmembrane helix</keyword>
<dbReference type="AlphaFoldDB" id="A0A835V5F3"/>
<organism evidence="2 3">
    <name type="scientific">Vanilla planifolia</name>
    <name type="common">Vanilla</name>
    <dbReference type="NCBI Taxonomy" id="51239"/>
    <lineage>
        <taxon>Eukaryota</taxon>
        <taxon>Viridiplantae</taxon>
        <taxon>Streptophyta</taxon>
        <taxon>Embryophyta</taxon>
        <taxon>Tracheophyta</taxon>
        <taxon>Spermatophyta</taxon>
        <taxon>Magnoliopsida</taxon>
        <taxon>Liliopsida</taxon>
        <taxon>Asparagales</taxon>
        <taxon>Orchidaceae</taxon>
        <taxon>Vanilloideae</taxon>
        <taxon>Vanilleae</taxon>
        <taxon>Vanilla</taxon>
    </lineage>
</organism>